<protein>
    <recommendedName>
        <fullName evidence="3">VCBS repeat-containing protein</fullName>
    </recommendedName>
</protein>
<evidence type="ECO:0000313" key="2">
    <source>
        <dbReference type="Proteomes" id="UP000256519"/>
    </source>
</evidence>
<accession>A0A3D8WTX6</accession>
<dbReference type="RefSeq" id="WP_116078810.1">
    <property type="nucleotide sequence ID" value="NZ_CP187631.1"/>
</dbReference>
<sequence length="288" mass="33152">MKMTLIILLIFGGMNFSSILVRAEQIQGPSLMKMVENFKPPNATLIKADRPSSAKPIQFYDFNHDGQKELIITYEIKAKEQPSPSQFGVMILKKEKDGNWRKLFNDQVQGVDLDFSGLADITGNGVKDYLWGVTIGAPAGSHLKVIHWDDTSFKEIEDEPYHKIDLVKGNQKVGIATWHMYIGDSYLVDVLKWNGEKLVYDQELYSTYYPIIEKFYKNKIRKLDAWYYWYCLADAQIKANLFDEASKSIKKGKLLAKKLSMLEVVRDFNNLSNVLEKKKEKSFSSPKR</sequence>
<name>A0A3D8WTX6_PRIMG</name>
<dbReference type="InterPro" id="IPR028994">
    <property type="entry name" value="Integrin_alpha_N"/>
</dbReference>
<evidence type="ECO:0008006" key="3">
    <source>
        <dbReference type="Google" id="ProtNLM"/>
    </source>
</evidence>
<evidence type="ECO:0000313" key="1">
    <source>
        <dbReference type="EMBL" id="RDZ06419.1"/>
    </source>
</evidence>
<dbReference type="SUPFAM" id="SSF69318">
    <property type="entry name" value="Integrin alpha N-terminal domain"/>
    <property type="match status" value="1"/>
</dbReference>
<gene>
    <name evidence="1" type="ORF">C3744_28770</name>
</gene>
<reference evidence="1 2" key="1">
    <citation type="journal article" date="2018" name="Appl. Environ. Microbiol.">
        <title>Antimicrobial susceptibility testing and tentative epidemiological cut-off values of five Bacillus species relevant for use as animal feed additives or for plant protection.</title>
        <authorList>
            <person name="Agerso Y."/>
            <person name="Stuer-Lauridsen B."/>
            <person name="Bjerre K."/>
            <person name="Jensen M.G."/>
            <person name="Johansen E."/>
            <person name="Bennedsen M."/>
            <person name="Brockmann E."/>
            <person name="Nielsen B."/>
        </authorList>
    </citation>
    <scope>NUCLEOTIDE SEQUENCE [LARGE SCALE GENOMIC DNA]</scope>
    <source>
        <strain evidence="1 2">CHCC20162</strain>
    </source>
</reference>
<organism evidence="1 2">
    <name type="scientific">Priestia megaterium</name>
    <name type="common">Bacillus megaterium</name>
    <dbReference type="NCBI Taxonomy" id="1404"/>
    <lineage>
        <taxon>Bacteria</taxon>
        <taxon>Bacillati</taxon>
        <taxon>Bacillota</taxon>
        <taxon>Bacilli</taxon>
        <taxon>Bacillales</taxon>
        <taxon>Bacillaceae</taxon>
        <taxon>Priestia</taxon>
    </lineage>
</organism>
<dbReference type="Proteomes" id="UP000256519">
    <property type="component" value="Unassembled WGS sequence"/>
</dbReference>
<dbReference type="EMBL" id="PQWM01000067">
    <property type="protein sequence ID" value="RDZ06419.1"/>
    <property type="molecule type" value="Genomic_DNA"/>
</dbReference>
<proteinExistence type="predicted"/>
<dbReference type="AlphaFoldDB" id="A0A3D8WTX6"/>
<comment type="caution">
    <text evidence="1">The sequence shown here is derived from an EMBL/GenBank/DDBJ whole genome shotgun (WGS) entry which is preliminary data.</text>
</comment>